<feature type="transmembrane region" description="Helical" evidence="5">
    <location>
        <begin position="348"/>
        <end position="368"/>
    </location>
</feature>
<comment type="subcellular location">
    <subcellularLocation>
        <location evidence="1">Membrane</location>
        <topology evidence="1">Multi-pass membrane protein</topology>
    </subcellularLocation>
</comment>
<feature type="transmembrane region" description="Helical" evidence="5">
    <location>
        <begin position="157"/>
        <end position="177"/>
    </location>
</feature>
<keyword evidence="7" id="KW-0436">Ligase</keyword>
<evidence type="ECO:0000256" key="1">
    <source>
        <dbReference type="ARBA" id="ARBA00004141"/>
    </source>
</evidence>
<evidence type="ECO:0000256" key="3">
    <source>
        <dbReference type="ARBA" id="ARBA00022989"/>
    </source>
</evidence>
<evidence type="ECO:0000313" key="8">
    <source>
        <dbReference type="Proteomes" id="UP000295247"/>
    </source>
</evidence>
<accession>A0A4R4AK77</accession>
<dbReference type="Pfam" id="PF04932">
    <property type="entry name" value="Wzy_C"/>
    <property type="match status" value="1"/>
</dbReference>
<evidence type="ECO:0000313" key="7">
    <source>
        <dbReference type="EMBL" id="TCW39822.1"/>
    </source>
</evidence>
<feature type="transmembrane region" description="Helical" evidence="5">
    <location>
        <begin position="20"/>
        <end position="49"/>
    </location>
</feature>
<evidence type="ECO:0000256" key="2">
    <source>
        <dbReference type="ARBA" id="ARBA00022692"/>
    </source>
</evidence>
<feature type="transmembrane region" description="Helical" evidence="5">
    <location>
        <begin position="380"/>
        <end position="395"/>
    </location>
</feature>
<dbReference type="EMBL" id="SMDC01000001">
    <property type="protein sequence ID" value="TCW39822.1"/>
    <property type="molecule type" value="Genomic_DNA"/>
</dbReference>
<dbReference type="InterPro" id="IPR051533">
    <property type="entry name" value="WaaL-like"/>
</dbReference>
<evidence type="ECO:0000256" key="5">
    <source>
        <dbReference type="SAM" id="Phobius"/>
    </source>
</evidence>
<feature type="transmembrane region" description="Helical" evidence="5">
    <location>
        <begin position="119"/>
        <end position="137"/>
    </location>
</feature>
<dbReference type="InterPro" id="IPR007016">
    <property type="entry name" value="O-antigen_ligase-rel_domated"/>
</dbReference>
<organism evidence="7 8">
    <name type="scientific">Marichromatium gracile</name>
    <name type="common">Chromatium gracile</name>
    <dbReference type="NCBI Taxonomy" id="1048"/>
    <lineage>
        <taxon>Bacteria</taxon>
        <taxon>Pseudomonadati</taxon>
        <taxon>Pseudomonadota</taxon>
        <taxon>Gammaproteobacteria</taxon>
        <taxon>Chromatiales</taxon>
        <taxon>Chromatiaceae</taxon>
        <taxon>Marichromatium</taxon>
    </lineage>
</organism>
<dbReference type="GO" id="GO:0016874">
    <property type="term" value="F:ligase activity"/>
    <property type="evidence" value="ECO:0007669"/>
    <property type="project" value="UniProtKB-KW"/>
</dbReference>
<sequence length="429" mass="46651">MPNPTPIATRALAERAGVAMLYLLAASAFLSTALASIAMAGLALAFVLAPPAPRAPWHWSPASLAVVALCLLVVARAAVAALDPSVPHGLLWESALDWCKLLLFIPFAHFLAGERPRALRLLGLALAGLALGMLWRLDWGLLASDPGAFLGERDQYGFTAIATGLYTGSALLGLMLMRERLLARAARAFPRWSLILAWGLLLGLFALGFLQSQSRGSWVAWLPALLLGLVLAAPARARLDGRVLRRALWIAVLAAVVLVLVAFQADDLLWRMREDLAWISGAREGTAASSLGQRWSAQLVGLSLWLEHPWFGWGPGLSQWLMDLSGDPGVRDGAGVALRHLHNTYLEVLVQFGVAGLFCCALLTLALLTASWRGCAGDRLLRALLIALWCYLLLWELTNYRMVRHDWLMYWILLAGLSQGLGRRLNRAG</sequence>
<keyword evidence="2 5" id="KW-0812">Transmembrane</keyword>
<name>A0A4R4AK77_MARGR</name>
<dbReference type="AlphaFoldDB" id="A0A4R4AK77"/>
<dbReference type="PANTHER" id="PTHR37422">
    <property type="entry name" value="TEICHURONIC ACID BIOSYNTHESIS PROTEIN TUAE"/>
    <property type="match status" value="1"/>
</dbReference>
<evidence type="ECO:0000259" key="6">
    <source>
        <dbReference type="Pfam" id="PF04932"/>
    </source>
</evidence>
<comment type="caution">
    <text evidence="7">The sequence shown here is derived from an EMBL/GenBank/DDBJ whole genome shotgun (WGS) entry which is preliminary data.</text>
</comment>
<protein>
    <submittedName>
        <fullName evidence="7">O-antigen ligase</fullName>
    </submittedName>
</protein>
<feature type="domain" description="O-antigen ligase-related" evidence="6">
    <location>
        <begin position="201"/>
        <end position="359"/>
    </location>
</feature>
<feature type="transmembrane region" description="Helical" evidence="5">
    <location>
        <begin position="407"/>
        <end position="425"/>
    </location>
</feature>
<dbReference type="Proteomes" id="UP000295247">
    <property type="component" value="Unassembled WGS sequence"/>
</dbReference>
<dbReference type="PANTHER" id="PTHR37422:SF13">
    <property type="entry name" value="LIPOPOLYSACCHARIDE BIOSYNTHESIS PROTEIN PA4999-RELATED"/>
    <property type="match status" value="1"/>
</dbReference>
<feature type="transmembrane region" description="Helical" evidence="5">
    <location>
        <begin position="61"/>
        <end position="82"/>
    </location>
</feature>
<keyword evidence="4 5" id="KW-0472">Membrane</keyword>
<evidence type="ECO:0000256" key="4">
    <source>
        <dbReference type="ARBA" id="ARBA00023136"/>
    </source>
</evidence>
<feature type="transmembrane region" description="Helical" evidence="5">
    <location>
        <begin position="247"/>
        <end position="265"/>
    </location>
</feature>
<feature type="transmembrane region" description="Helical" evidence="5">
    <location>
        <begin position="94"/>
        <end position="112"/>
    </location>
</feature>
<reference evidence="7 8" key="1">
    <citation type="submission" date="2019-03" db="EMBL/GenBank/DDBJ databases">
        <title>Genomic Encyclopedia of Type Strains, Phase IV (KMG-IV): sequencing the most valuable type-strain genomes for metagenomic binning, comparative biology and taxonomic classification.</title>
        <authorList>
            <person name="Goeker M."/>
        </authorList>
    </citation>
    <scope>NUCLEOTIDE SEQUENCE [LARGE SCALE GENOMIC DNA]</scope>
    <source>
        <strain evidence="7 8">DSM 203</strain>
    </source>
</reference>
<proteinExistence type="predicted"/>
<gene>
    <name evidence="7" type="ORF">EDC29_101238</name>
</gene>
<dbReference type="GO" id="GO:0016020">
    <property type="term" value="C:membrane"/>
    <property type="evidence" value="ECO:0007669"/>
    <property type="project" value="UniProtKB-SubCell"/>
</dbReference>
<feature type="transmembrane region" description="Helical" evidence="5">
    <location>
        <begin position="216"/>
        <end position="235"/>
    </location>
</feature>
<dbReference type="RefSeq" id="WP_165913404.1">
    <property type="nucleotide sequence ID" value="NZ_NRRH01000001.1"/>
</dbReference>
<keyword evidence="3 5" id="KW-1133">Transmembrane helix</keyword>
<feature type="transmembrane region" description="Helical" evidence="5">
    <location>
        <begin position="189"/>
        <end position="210"/>
    </location>
</feature>